<dbReference type="RefSeq" id="WP_054846528.1">
    <property type="nucleotide sequence ID" value="NZ_AP018929.1"/>
</dbReference>
<keyword evidence="2" id="KW-1185">Reference proteome</keyword>
<dbReference type="AlphaFoldDB" id="A0A510DXN9"/>
<reference evidence="1 2" key="1">
    <citation type="journal article" date="2020" name="Int. J. Syst. Evol. Microbiol.">
        <title>Sulfuracidifex tepidarius gen. nov., sp. nov. and transfer of Sulfolobus metallicus Huber and Stetter 1992 to the genus Sulfuracidifex as Sulfuracidifex metallicus comb. nov.</title>
        <authorList>
            <person name="Itoh T."/>
            <person name="Miura T."/>
            <person name="Sakai H.D."/>
            <person name="Kato S."/>
            <person name="Ohkuma M."/>
            <person name="Takashina T."/>
        </authorList>
    </citation>
    <scope>NUCLEOTIDE SEQUENCE [LARGE SCALE GENOMIC DNA]</scope>
    <source>
        <strain evidence="1 2">IC-006</strain>
    </source>
</reference>
<proteinExistence type="predicted"/>
<accession>A0A510DXN9</accession>
<dbReference type="GO" id="GO:0004519">
    <property type="term" value="F:endonuclease activity"/>
    <property type="evidence" value="ECO:0007669"/>
    <property type="project" value="UniProtKB-KW"/>
</dbReference>
<dbReference type="InterPro" id="IPR038257">
    <property type="entry name" value="CRISPR-assoc_Cas3_HD_sf"/>
</dbReference>
<dbReference type="Gene3D" id="1.10.3210.30">
    <property type="match status" value="1"/>
</dbReference>
<dbReference type="OrthoDB" id="46234at2157"/>
<dbReference type="KEGG" id="step:IC006_2308"/>
<dbReference type="Proteomes" id="UP000322983">
    <property type="component" value="Chromosome"/>
</dbReference>
<protein>
    <submittedName>
        <fullName evidence="1">CRISPR-associated endonuclease Cas3-HD</fullName>
    </submittedName>
</protein>
<dbReference type="GeneID" id="41716038"/>
<keyword evidence="1" id="KW-0540">Nuclease</keyword>
<keyword evidence="1" id="KW-0378">Hydrolase</keyword>
<sequence length="239" mass="28334">MIYSFYDPPVEERLKDHINLALSNINAEGRLIRQGMKLTDDFLKILRLSIIFHDFGKVVFNQHAFREGKRLTFPGHEVISCWAVYRHFNVGQYLKDEITGRKLIALSVLMHHHPMELRERINILKKNEMEVDEETFNLFWEELNDIYIDNVRLNRVNVSEIAWETQRIYVELWKEIWMNSSPKIRKIFLLNLQGLVACDYTSANKLRGGDKGFINVIRKFNDSFMSSRQGMGREDRDHT</sequence>
<organism evidence="1 2">
    <name type="scientific">Sulfuracidifex tepidarius</name>
    <dbReference type="NCBI Taxonomy" id="1294262"/>
    <lineage>
        <taxon>Archaea</taxon>
        <taxon>Thermoproteota</taxon>
        <taxon>Thermoprotei</taxon>
        <taxon>Sulfolobales</taxon>
        <taxon>Sulfolobaceae</taxon>
        <taxon>Sulfuracidifex</taxon>
    </lineage>
</organism>
<name>A0A510DXN9_9CREN</name>
<dbReference type="STRING" id="1294262.GCA_001316085_02562"/>
<keyword evidence="1" id="KW-0255">Endonuclease</keyword>
<evidence type="ECO:0000313" key="2">
    <source>
        <dbReference type="Proteomes" id="UP000322983"/>
    </source>
</evidence>
<evidence type="ECO:0000313" key="1">
    <source>
        <dbReference type="EMBL" id="BBG24974.1"/>
    </source>
</evidence>
<gene>
    <name evidence="1" type="ORF">IC006_2308</name>
</gene>
<dbReference type="EMBL" id="AP018929">
    <property type="protein sequence ID" value="BBG24974.1"/>
    <property type="molecule type" value="Genomic_DNA"/>
</dbReference>